<dbReference type="InterPro" id="IPR036390">
    <property type="entry name" value="WH_DNA-bd_sf"/>
</dbReference>
<dbReference type="InterPro" id="IPR000152">
    <property type="entry name" value="EGF-type_Asp/Asn_hydroxyl_site"/>
</dbReference>
<keyword evidence="8" id="KW-1015">Disulfide bond</keyword>
<gene>
    <name evidence="16" type="ORF">ROHU_030661</name>
</gene>
<keyword evidence="5 10" id="KW-0245">EGF-like domain</keyword>
<dbReference type="PANTHER" id="PTHR46887:SF1">
    <property type="entry name" value="TANDEM C2 DOMAINS NUCLEAR PROTEIN"/>
    <property type="match status" value="1"/>
</dbReference>
<sequence>MPVSLQTCTDGFTYDRRARQCIDIDECRTLPDPCRGDMQCVNQNGGYLCIPRGLYSQSYARNSARSYPETSYPEESYPDRSLGYSESFVPNVPPAGAGTGPGPGPSYPIVSRSTPCILGYTLGAGGTCVDIDECRYGYCQQLCANVPGSYSCSCSPGFLLNTDSRTCQDVDECETTPCSHGCLNTYGSFMCTCDEGFELASDGTTCNDLDECSFSDFLCQHTCVNTPGSFSCVCPPGYYVYEDGRSCEDLNECESGNNTCTAAQVCFNFQGGYTCLDPLRCDPPYIELSDNQCMCSAENPACRERPFTVLYRHMDLSSGRSVPADIFQMQATTRYPGAFYIFQIKSGNEGREFYMRILNMTECIKNCCRTFLSKKYEPEIQMIKVRPPGKLTAESNVKRNVGVSEDYLLSKLPPDGREVPFVIPTFKPSYIQPRGAQYSGYNTGQQSATRTTYAERKAELAGTRQMMYDPDLTLNSSYVSPGSLRRPTLKNRPSNSLGTDLEHSGKQRLSHSMYDLSNPQGHVQRYDSVSSVQSSTSSIQDSFGSSRSLESITLSGDERDCEPGKVCVHLKYEEAVEQVWITLVKCTDLSVYTDGVEMQKIGVKGVITMSKPVRFKSTVKEASEVCHAELQLALCFQPVNSRMQLQIVSAQNLPSSSSPLTQSFFVKVELLSEGKVLLKKKTKAMKSSGRQSQWGEVLHLPVTNQDQNLQLAVKLYSRGSVRRKHLLGQVLLGFDSSSPEAVEQWRDSMANPEKMGHVVQNWKVRWFVLKSDRLLYYKYEGGKRDSCHRGTIPLSDCKITCPYLDYENRPLVMKLQTSTSEEHFLEACTREERDEWAAAIGEVVQKLKPHETQTPSPSQMKGSKSLQLHNVNLSQVVDSMYDVHTGIRLCSHVEQGSSYTNCFSGSAVVDWLVFNKLALTRVEAVTLASTLLDEASLRPIGIRSTDALRNAALGEQFLDDSTALYCFSQSFQKRGSVKAEKSRSAVELSGRVVKRGYLLKQGHKVKNWKVRLFVLRAEPTFLHYYDPSKDDITPVGSISLRGCLVSALDDNGVPSGVKGKVQGNLFKIITQTDTHYYIQAPTHEERMDWIRAIRQLT</sequence>
<dbReference type="Gene3D" id="2.30.29.30">
    <property type="entry name" value="Pleckstrin-homology domain (PH domain)/Phosphotyrosine-binding domain (PTB)"/>
    <property type="match status" value="2"/>
</dbReference>
<dbReference type="CDD" id="cd00054">
    <property type="entry name" value="EGF_CA"/>
    <property type="match status" value="4"/>
</dbReference>
<evidence type="ECO:0000256" key="9">
    <source>
        <dbReference type="ARBA" id="ARBA00023180"/>
    </source>
</evidence>
<dbReference type="FunFam" id="2.30.29.30:FF:000243">
    <property type="entry name" value="Pleckstrin 2"/>
    <property type="match status" value="1"/>
</dbReference>
<dbReference type="InterPro" id="IPR030542">
    <property type="entry name" value="Tac2-N"/>
</dbReference>
<dbReference type="PROSITE" id="PS01186">
    <property type="entry name" value="EGF_2"/>
    <property type="match status" value="3"/>
</dbReference>
<dbReference type="InterPro" id="IPR011993">
    <property type="entry name" value="PH-like_dom_sf"/>
</dbReference>
<comment type="subcellular location">
    <subcellularLocation>
        <location evidence="1">Secreted</location>
        <location evidence="1">Extracellular space</location>
        <location evidence="1">Extracellular matrix</location>
    </subcellularLocation>
</comment>
<dbReference type="EMBL" id="QBIY01013198">
    <property type="protein sequence ID" value="RXN10591.1"/>
    <property type="molecule type" value="Genomic_DNA"/>
</dbReference>
<name>A0A498LR71_LABRO</name>
<evidence type="ECO:0000259" key="12">
    <source>
        <dbReference type="PROSITE" id="PS50003"/>
    </source>
</evidence>
<organism evidence="16 17">
    <name type="scientific">Labeo rohita</name>
    <name type="common">Indian major carp</name>
    <name type="synonym">Cyprinus rohita</name>
    <dbReference type="NCBI Taxonomy" id="84645"/>
    <lineage>
        <taxon>Eukaryota</taxon>
        <taxon>Metazoa</taxon>
        <taxon>Chordata</taxon>
        <taxon>Craniata</taxon>
        <taxon>Vertebrata</taxon>
        <taxon>Euteleostomi</taxon>
        <taxon>Actinopterygii</taxon>
        <taxon>Neopterygii</taxon>
        <taxon>Teleostei</taxon>
        <taxon>Ostariophysi</taxon>
        <taxon>Cypriniformes</taxon>
        <taxon>Cyprinidae</taxon>
        <taxon>Labeoninae</taxon>
        <taxon>Labeonini</taxon>
        <taxon>Labeo</taxon>
    </lineage>
</organism>
<evidence type="ECO:0000256" key="10">
    <source>
        <dbReference type="PROSITE-ProRule" id="PRU00076"/>
    </source>
</evidence>
<dbReference type="SMART" id="SM00239">
    <property type="entry name" value="C2"/>
    <property type="match status" value="1"/>
</dbReference>
<dbReference type="SUPFAM" id="SSF49562">
    <property type="entry name" value="C2 domain (Calcium/lipid-binding domain, CaLB)"/>
    <property type="match status" value="1"/>
</dbReference>
<keyword evidence="18" id="KW-1267">Proteomics identification</keyword>
<evidence type="ECO:0000313" key="16">
    <source>
        <dbReference type="EMBL" id="RXN10591.1"/>
    </source>
</evidence>
<dbReference type="Pfam" id="PF22914">
    <property type="entry name" value="Fibulin_C"/>
    <property type="match status" value="1"/>
</dbReference>
<evidence type="ECO:0000313" key="17">
    <source>
        <dbReference type="Proteomes" id="UP000290572"/>
    </source>
</evidence>
<evidence type="ECO:0000259" key="15">
    <source>
        <dbReference type="PROSITE" id="PS50186"/>
    </source>
</evidence>
<dbReference type="SUPFAM" id="SSF57184">
    <property type="entry name" value="Growth factor receptor domain"/>
    <property type="match status" value="2"/>
</dbReference>
<dbReference type="Pfam" id="PF00610">
    <property type="entry name" value="DEP"/>
    <property type="match status" value="1"/>
</dbReference>
<dbReference type="Pfam" id="PF00169">
    <property type="entry name" value="PH"/>
    <property type="match status" value="2"/>
</dbReference>
<evidence type="ECO:0000256" key="5">
    <source>
        <dbReference type="ARBA" id="ARBA00022536"/>
    </source>
</evidence>
<evidence type="ECO:0000259" key="13">
    <source>
        <dbReference type="PROSITE" id="PS50004"/>
    </source>
</evidence>
<dbReference type="Pfam" id="PF00008">
    <property type="entry name" value="EGF"/>
    <property type="match status" value="1"/>
</dbReference>
<dbReference type="PROSITE" id="PS50004">
    <property type="entry name" value="C2"/>
    <property type="match status" value="1"/>
</dbReference>
<feature type="domain" description="EGF-like" evidence="14">
    <location>
        <begin position="208"/>
        <end position="248"/>
    </location>
</feature>
<evidence type="ECO:0000256" key="6">
    <source>
        <dbReference type="ARBA" id="ARBA00022737"/>
    </source>
</evidence>
<dbReference type="Gene3D" id="1.10.10.10">
    <property type="entry name" value="Winged helix-like DNA-binding domain superfamily/Winged helix DNA-binding domain"/>
    <property type="match status" value="1"/>
</dbReference>
<dbReference type="Pfam" id="PF00168">
    <property type="entry name" value="C2"/>
    <property type="match status" value="1"/>
</dbReference>
<feature type="domain" description="PH" evidence="12">
    <location>
        <begin position="991"/>
        <end position="1097"/>
    </location>
</feature>
<dbReference type="STRING" id="84645.A0A498LR71"/>
<dbReference type="AlphaFoldDB" id="A0A498LR71"/>
<dbReference type="InterPro" id="IPR001849">
    <property type="entry name" value="PH_domain"/>
</dbReference>
<dbReference type="Proteomes" id="UP000290572">
    <property type="component" value="Unassembled WGS sequence"/>
</dbReference>
<protein>
    <submittedName>
        <fullName evidence="16">Fibulin-5-like isoform X1</fullName>
    </submittedName>
</protein>
<dbReference type="InterPro" id="IPR018097">
    <property type="entry name" value="EGF_Ca-bd_CS"/>
</dbReference>
<dbReference type="SUPFAM" id="SSF50729">
    <property type="entry name" value="PH domain-like"/>
    <property type="match status" value="2"/>
</dbReference>
<dbReference type="InterPro" id="IPR035892">
    <property type="entry name" value="C2_domain_sf"/>
</dbReference>
<dbReference type="Gene3D" id="2.10.25.10">
    <property type="entry name" value="Laminin"/>
    <property type="match status" value="4"/>
</dbReference>
<dbReference type="InterPro" id="IPR000008">
    <property type="entry name" value="C2_dom"/>
</dbReference>
<feature type="domain" description="PH" evidence="12">
    <location>
        <begin position="760"/>
        <end position="845"/>
    </location>
</feature>
<dbReference type="PROSITE" id="PS50026">
    <property type="entry name" value="EGF_3"/>
    <property type="match status" value="3"/>
</dbReference>
<dbReference type="InterPro" id="IPR009030">
    <property type="entry name" value="Growth_fac_rcpt_cys_sf"/>
</dbReference>
<dbReference type="InterPro" id="IPR036388">
    <property type="entry name" value="WH-like_DNA-bd_sf"/>
</dbReference>
<evidence type="ECO:0000256" key="1">
    <source>
        <dbReference type="ARBA" id="ARBA00004498"/>
    </source>
</evidence>
<evidence type="ECO:0000256" key="3">
    <source>
        <dbReference type="ARBA" id="ARBA00022525"/>
    </source>
</evidence>
<dbReference type="GO" id="GO:0005634">
    <property type="term" value="C:nucleus"/>
    <property type="evidence" value="ECO:0007669"/>
    <property type="project" value="InterPro"/>
</dbReference>
<accession>A0A498LR71</accession>
<dbReference type="PROSITE" id="PS01187">
    <property type="entry name" value="EGF_CA"/>
    <property type="match status" value="2"/>
</dbReference>
<comment type="similarity">
    <text evidence="2">Belongs to the fibulin family.</text>
</comment>
<proteinExistence type="evidence at protein level"/>
<dbReference type="InterPro" id="IPR055088">
    <property type="entry name" value="Fibulin_C"/>
</dbReference>
<keyword evidence="3" id="KW-0964">Secreted</keyword>
<feature type="domain" description="EGF-like" evidence="14">
    <location>
        <begin position="169"/>
        <end position="207"/>
    </location>
</feature>
<evidence type="ECO:0000256" key="8">
    <source>
        <dbReference type="ARBA" id="ARBA00023157"/>
    </source>
</evidence>
<evidence type="ECO:0000256" key="7">
    <source>
        <dbReference type="ARBA" id="ARBA00022837"/>
    </source>
</evidence>
<evidence type="ECO:0000256" key="2">
    <source>
        <dbReference type="ARBA" id="ARBA00006127"/>
    </source>
</evidence>
<evidence type="ECO:0000256" key="11">
    <source>
        <dbReference type="SAM" id="MobiDB-lite"/>
    </source>
</evidence>
<dbReference type="InterPro" id="IPR049883">
    <property type="entry name" value="NOTCH1_EGF-like"/>
</dbReference>
<dbReference type="GO" id="GO:0035556">
    <property type="term" value="P:intracellular signal transduction"/>
    <property type="evidence" value="ECO:0007669"/>
    <property type="project" value="InterPro"/>
</dbReference>
<dbReference type="SMART" id="SM00233">
    <property type="entry name" value="PH"/>
    <property type="match status" value="2"/>
</dbReference>
<feature type="domain" description="EGF-like" evidence="14">
    <location>
        <begin position="130"/>
        <end position="168"/>
    </location>
</feature>
<feature type="domain" description="DEP" evidence="15">
    <location>
        <begin position="883"/>
        <end position="969"/>
    </location>
</feature>
<dbReference type="PROSITE" id="PS50186">
    <property type="entry name" value="DEP"/>
    <property type="match status" value="1"/>
</dbReference>
<dbReference type="SUPFAM" id="SSF46785">
    <property type="entry name" value="Winged helix' DNA-binding domain"/>
    <property type="match status" value="1"/>
</dbReference>
<dbReference type="FunFam" id="2.10.25.10:FF:000240">
    <property type="entry name" value="Vitamin K-dependent protein S"/>
    <property type="match status" value="2"/>
</dbReference>
<dbReference type="FunFam" id="2.10.25.10:FF:000091">
    <property type="entry name" value="Fibulin 5"/>
    <property type="match status" value="1"/>
</dbReference>
<feature type="domain" description="C2" evidence="13">
    <location>
        <begin position="626"/>
        <end position="746"/>
    </location>
</feature>
<dbReference type="CDD" id="cd13302">
    <property type="entry name" value="PH2_Pleckstrin_2"/>
    <property type="match status" value="1"/>
</dbReference>
<reference evidence="16 17" key="1">
    <citation type="submission" date="2018-03" db="EMBL/GenBank/DDBJ databases">
        <title>Draft genome sequence of Rohu Carp (Labeo rohita).</title>
        <authorList>
            <person name="Das P."/>
            <person name="Kushwaha B."/>
            <person name="Joshi C.G."/>
            <person name="Kumar D."/>
            <person name="Nagpure N.S."/>
            <person name="Sahoo L."/>
            <person name="Das S.P."/>
            <person name="Bit A."/>
            <person name="Patnaik S."/>
            <person name="Meher P.K."/>
            <person name="Jayasankar P."/>
            <person name="Koringa P.G."/>
            <person name="Patel N.V."/>
            <person name="Hinsu A.T."/>
            <person name="Kumar R."/>
            <person name="Pandey M."/>
            <person name="Agarwal S."/>
            <person name="Srivastava S."/>
            <person name="Singh M."/>
            <person name="Iquebal M.A."/>
            <person name="Jaiswal S."/>
            <person name="Angadi U.B."/>
            <person name="Kumar N."/>
            <person name="Raza M."/>
            <person name="Shah T.M."/>
            <person name="Rai A."/>
            <person name="Jena J.K."/>
        </authorList>
    </citation>
    <scope>NUCLEOTIDE SEQUENCE [LARGE SCALE GENOMIC DNA]</scope>
    <source>
        <strain evidence="16">DASCIFA01</strain>
        <tissue evidence="16">Testis</tissue>
    </source>
</reference>
<dbReference type="SMART" id="SM00181">
    <property type="entry name" value="EGF"/>
    <property type="match status" value="4"/>
</dbReference>
<dbReference type="GO" id="GO:0005509">
    <property type="term" value="F:calcium ion binding"/>
    <property type="evidence" value="ECO:0007669"/>
    <property type="project" value="InterPro"/>
</dbReference>
<evidence type="ECO:0000259" key="14">
    <source>
        <dbReference type="PROSITE" id="PS50026"/>
    </source>
</evidence>
<dbReference type="PROSITE" id="PS50003">
    <property type="entry name" value="PH_DOMAIN"/>
    <property type="match status" value="2"/>
</dbReference>
<dbReference type="Pfam" id="PF12662">
    <property type="entry name" value="cEGF"/>
    <property type="match status" value="1"/>
</dbReference>
<keyword evidence="9" id="KW-0325">Glycoprotein</keyword>
<comment type="caution">
    <text evidence="16">The sequence shown here is derived from an EMBL/GenBank/DDBJ whole genome shotgun (WGS) entry which is preliminary data.</text>
</comment>
<dbReference type="Pfam" id="PF07645">
    <property type="entry name" value="EGF_CA"/>
    <property type="match status" value="3"/>
</dbReference>
<dbReference type="InterPro" id="IPR001881">
    <property type="entry name" value="EGF-like_Ca-bd_dom"/>
</dbReference>
<dbReference type="SMART" id="SM00179">
    <property type="entry name" value="EGF_CA"/>
    <property type="match status" value="5"/>
</dbReference>
<dbReference type="InterPro" id="IPR000742">
    <property type="entry name" value="EGF"/>
</dbReference>
<dbReference type="InterPro" id="IPR026823">
    <property type="entry name" value="cEGF"/>
</dbReference>
<keyword evidence="4" id="KW-0272">Extracellular matrix</keyword>
<evidence type="ECO:0007829" key="18">
    <source>
        <dbReference type="PeptideAtlas" id="A0A498LR71"/>
    </source>
</evidence>
<dbReference type="PANTHER" id="PTHR46887">
    <property type="entry name" value="TANDEM C2 DOMAINS NUCLEAR PROTEIN"/>
    <property type="match status" value="1"/>
</dbReference>
<dbReference type="Gene3D" id="2.60.40.150">
    <property type="entry name" value="C2 domain"/>
    <property type="match status" value="1"/>
</dbReference>
<keyword evidence="17" id="KW-1185">Reference proteome</keyword>
<dbReference type="PROSITE" id="PS00010">
    <property type="entry name" value="ASX_HYDROXYL"/>
    <property type="match status" value="3"/>
</dbReference>
<keyword evidence="6" id="KW-0677">Repeat</keyword>
<keyword evidence="7" id="KW-0106">Calcium</keyword>
<comment type="caution">
    <text evidence="10">Lacks conserved residue(s) required for the propagation of feature annotation.</text>
</comment>
<evidence type="ECO:0000256" key="4">
    <source>
        <dbReference type="ARBA" id="ARBA00022530"/>
    </source>
</evidence>
<feature type="region of interest" description="Disordered" evidence="11">
    <location>
        <begin position="472"/>
        <end position="508"/>
    </location>
</feature>
<dbReference type="InterPro" id="IPR000591">
    <property type="entry name" value="DEP_dom"/>
</dbReference>
<dbReference type="SMART" id="SM00049">
    <property type="entry name" value="DEP"/>
    <property type="match status" value="1"/>
</dbReference>